<evidence type="ECO:0000256" key="1">
    <source>
        <dbReference type="SAM" id="MobiDB-lite"/>
    </source>
</evidence>
<feature type="region of interest" description="Disordered" evidence="1">
    <location>
        <begin position="1"/>
        <end position="82"/>
    </location>
</feature>
<feature type="compositionally biased region" description="Basic and acidic residues" evidence="1">
    <location>
        <begin position="38"/>
        <end position="76"/>
    </location>
</feature>
<evidence type="ECO:0000313" key="3">
    <source>
        <dbReference type="Proteomes" id="UP000295192"/>
    </source>
</evidence>
<keyword evidence="3" id="KW-1185">Reference proteome</keyword>
<dbReference type="EMBL" id="LSRL02000002">
    <property type="protein sequence ID" value="TDG53135.1"/>
    <property type="molecule type" value="Genomic_DNA"/>
</dbReference>
<reference evidence="2 3" key="1">
    <citation type="journal article" date="2019" name="J. Hered.">
        <title>An Improved Genome Assembly for Drosophila navojoa, the Basal Species in the mojavensis Cluster.</title>
        <authorList>
            <person name="Vanderlinde T."/>
            <person name="Dupim E.G."/>
            <person name="Nazario-Yepiz N.O."/>
            <person name="Carvalho A.B."/>
        </authorList>
    </citation>
    <scope>NUCLEOTIDE SEQUENCE [LARGE SCALE GENOMIC DNA]</scope>
    <source>
        <strain evidence="2">Navoj_Jal97</strain>
        <tissue evidence="2">Whole organism</tissue>
    </source>
</reference>
<dbReference type="Proteomes" id="UP000295192">
    <property type="component" value="Unassembled WGS sequence"/>
</dbReference>
<organism evidence="2 3">
    <name type="scientific">Drosophila navojoa</name>
    <name type="common">Fruit fly</name>
    <dbReference type="NCBI Taxonomy" id="7232"/>
    <lineage>
        <taxon>Eukaryota</taxon>
        <taxon>Metazoa</taxon>
        <taxon>Ecdysozoa</taxon>
        <taxon>Arthropoda</taxon>
        <taxon>Hexapoda</taxon>
        <taxon>Insecta</taxon>
        <taxon>Pterygota</taxon>
        <taxon>Neoptera</taxon>
        <taxon>Endopterygota</taxon>
        <taxon>Diptera</taxon>
        <taxon>Brachycera</taxon>
        <taxon>Muscomorpha</taxon>
        <taxon>Ephydroidea</taxon>
        <taxon>Drosophilidae</taxon>
        <taxon>Drosophila</taxon>
    </lineage>
</organism>
<evidence type="ECO:0000313" key="2">
    <source>
        <dbReference type="EMBL" id="TDG53135.1"/>
    </source>
</evidence>
<accession>A0A484BZW5</accession>
<protein>
    <submittedName>
        <fullName evidence="2">Uncharacterized protein</fullName>
    </submittedName>
</protein>
<comment type="caution">
    <text evidence="2">The sequence shown here is derived from an EMBL/GenBank/DDBJ whole genome shotgun (WGS) entry which is preliminary data.</text>
</comment>
<dbReference type="AlphaFoldDB" id="A0A484BZW5"/>
<gene>
    <name evidence="2" type="ORF">AWZ03_000678</name>
</gene>
<sequence>MRRSLKSSPLGFSYGLLSTSRALSASKGSRTIKGTDSLMKHVDEKTCPKKRSDPGPRCKPKKESEKKEGQKKEGNKKNPSKK</sequence>
<name>A0A484BZW5_DRONA</name>
<feature type="compositionally biased region" description="Polar residues" evidence="1">
    <location>
        <begin position="16"/>
        <end position="34"/>
    </location>
</feature>
<proteinExistence type="predicted"/>